<dbReference type="InterPro" id="IPR000846">
    <property type="entry name" value="DapB_N"/>
</dbReference>
<dbReference type="GO" id="GO:0008839">
    <property type="term" value="F:4-hydroxy-tetrahydrodipicolinate reductase"/>
    <property type="evidence" value="ECO:0007669"/>
    <property type="project" value="UniProtKB-UniRule"/>
</dbReference>
<keyword evidence="2 9" id="KW-0963">Cytoplasm</keyword>
<feature type="binding site" evidence="9">
    <location>
        <position position="57"/>
    </location>
    <ligand>
        <name>NAD(+)</name>
        <dbReference type="ChEBI" id="CHEBI:57540"/>
    </ligand>
</feature>
<feature type="binding site" evidence="9">
    <location>
        <begin position="173"/>
        <end position="174"/>
    </location>
    <ligand>
        <name>(S)-2,3,4,5-tetrahydrodipicolinate</name>
        <dbReference type="ChEBI" id="CHEBI:16845"/>
    </ligand>
</feature>
<keyword evidence="4 9" id="KW-0521">NADP</keyword>
<keyword evidence="5 9" id="KW-0220">Diaminopimelate biosynthesis</keyword>
<feature type="domain" description="Dihydrodipicolinate reductase N-terminal" evidence="11">
    <location>
        <begin position="23"/>
        <end position="132"/>
    </location>
</feature>
<dbReference type="Gene3D" id="3.40.50.720">
    <property type="entry name" value="NAD(P)-binding Rossmann-like Domain"/>
    <property type="match status" value="1"/>
</dbReference>
<dbReference type="AlphaFoldDB" id="A0A3R6FZ23"/>
<dbReference type="SUPFAM" id="SSF51735">
    <property type="entry name" value="NAD(P)-binding Rossmann-fold domains"/>
    <property type="match status" value="1"/>
</dbReference>
<evidence type="ECO:0000256" key="7">
    <source>
        <dbReference type="ARBA" id="ARBA00023027"/>
    </source>
</evidence>
<comment type="catalytic activity">
    <reaction evidence="9">
        <text>(S)-2,3,4,5-tetrahydrodipicolinate + NADP(+) + H2O = (2S,4S)-4-hydroxy-2,3,4,5-tetrahydrodipicolinate + NADPH + H(+)</text>
        <dbReference type="Rhea" id="RHEA:35331"/>
        <dbReference type="ChEBI" id="CHEBI:15377"/>
        <dbReference type="ChEBI" id="CHEBI:15378"/>
        <dbReference type="ChEBI" id="CHEBI:16845"/>
        <dbReference type="ChEBI" id="CHEBI:57783"/>
        <dbReference type="ChEBI" id="CHEBI:58349"/>
        <dbReference type="ChEBI" id="CHEBI:67139"/>
        <dbReference type="EC" id="1.17.1.8"/>
    </reaction>
</comment>
<dbReference type="GO" id="GO:0050661">
    <property type="term" value="F:NADP binding"/>
    <property type="evidence" value="ECO:0007669"/>
    <property type="project" value="UniProtKB-UniRule"/>
</dbReference>
<keyword evidence="8 9" id="KW-0457">Lysine biosynthesis</keyword>
<name>A0A3R6FZ23_9FIRM</name>
<evidence type="ECO:0000259" key="12">
    <source>
        <dbReference type="Pfam" id="PF05173"/>
    </source>
</evidence>
<dbReference type="InterPro" id="IPR036291">
    <property type="entry name" value="NAD(P)-bd_dom_sf"/>
</dbReference>
<organism evidence="13 14">
    <name type="scientific">Roseburia intestinalis</name>
    <dbReference type="NCBI Taxonomy" id="166486"/>
    <lineage>
        <taxon>Bacteria</taxon>
        <taxon>Bacillati</taxon>
        <taxon>Bacillota</taxon>
        <taxon>Clostridia</taxon>
        <taxon>Lachnospirales</taxon>
        <taxon>Lachnospiraceae</taxon>
        <taxon>Roseburia</taxon>
    </lineage>
</organism>
<feature type="binding site" evidence="9">
    <location>
        <position position="60"/>
    </location>
    <ligand>
        <name>NADP(+)</name>
        <dbReference type="ChEBI" id="CHEBI:58349"/>
    </ligand>
</feature>
<keyword evidence="6 9" id="KW-0560">Oxidoreductase</keyword>
<keyword evidence="3 9" id="KW-0028">Amino-acid biosynthesis</keyword>
<comment type="function">
    <text evidence="9">Catalyzes the conversion of 4-hydroxy-tetrahydrodipicolinate (HTPA) to tetrahydrodipicolinate.</text>
</comment>
<feature type="active site" description="Proton donor" evidence="9">
    <location>
        <position position="167"/>
    </location>
</feature>
<comment type="subcellular location">
    <subcellularLocation>
        <location evidence="9">Cytoplasm</location>
    </subcellularLocation>
</comment>
<evidence type="ECO:0000256" key="1">
    <source>
        <dbReference type="ARBA" id="ARBA00006642"/>
    </source>
</evidence>
<dbReference type="EC" id="1.17.1.8" evidence="9 10"/>
<dbReference type="GO" id="GO:0005829">
    <property type="term" value="C:cytosol"/>
    <property type="evidence" value="ECO:0007669"/>
    <property type="project" value="TreeGrafter"/>
</dbReference>
<dbReference type="FunFam" id="3.30.360.10:FF:000009">
    <property type="entry name" value="4-hydroxy-tetrahydrodipicolinate reductase"/>
    <property type="match status" value="1"/>
</dbReference>
<gene>
    <name evidence="9" type="primary">dapB</name>
    <name evidence="13" type="ORF">DW264_12135</name>
</gene>
<evidence type="ECO:0000256" key="10">
    <source>
        <dbReference type="NCBIfam" id="TIGR00036"/>
    </source>
</evidence>
<evidence type="ECO:0000313" key="13">
    <source>
        <dbReference type="EMBL" id="RHG27494.1"/>
    </source>
</evidence>
<dbReference type="SUPFAM" id="SSF55347">
    <property type="entry name" value="Glyceraldehyde-3-phosphate dehydrogenase-like, C-terminal domain"/>
    <property type="match status" value="1"/>
</dbReference>
<evidence type="ECO:0000256" key="6">
    <source>
        <dbReference type="ARBA" id="ARBA00023002"/>
    </source>
</evidence>
<dbReference type="GO" id="GO:0051287">
    <property type="term" value="F:NAD binding"/>
    <property type="evidence" value="ECO:0007669"/>
    <property type="project" value="UniProtKB-UniRule"/>
</dbReference>
<feature type="binding site" evidence="9">
    <location>
        <begin position="105"/>
        <end position="107"/>
    </location>
    <ligand>
        <name>NAD(+)</name>
        <dbReference type="ChEBI" id="CHEBI:57540"/>
    </ligand>
</feature>
<dbReference type="GO" id="GO:0019877">
    <property type="term" value="P:diaminopimelate biosynthetic process"/>
    <property type="evidence" value="ECO:0007669"/>
    <property type="project" value="UniProtKB-UniRule"/>
</dbReference>
<dbReference type="InterPro" id="IPR023940">
    <property type="entry name" value="DHDPR_bac"/>
</dbReference>
<evidence type="ECO:0000256" key="9">
    <source>
        <dbReference type="HAMAP-Rule" id="MF_00102"/>
    </source>
</evidence>
<dbReference type="PIRSF" id="PIRSF000161">
    <property type="entry name" value="DHPR"/>
    <property type="match status" value="1"/>
</dbReference>
<feature type="binding site" evidence="9">
    <location>
        <begin position="28"/>
        <end position="33"/>
    </location>
    <ligand>
        <name>NAD(+)</name>
        <dbReference type="ChEBI" id="CHEBI:57540"/>
    </ligand>
</feature>
<comment type="similarity">
    <text evidence="1 9">Belongs to the DapB family.</text>
</comment>
<dbReference type="EMBL" id="QRID01000011">
    <property type="protein sequence ID" value="RHG27494.1"/>
    <property type="molecule type" value="Genomic_DNA"/>
</dbReference>
<proteinExistence type="inferred from homology"/>
<feature type="active site" description="Proton donor/acceptor" evidence="9">
    <location>
        <position position="163"/>
    </location>
</feature>
<comment type="caution">
    <text evidence="13">The sequence shown here is derived from an EMBL/GenBank/DDBJ whole genome shotgun (WGS) entry which is preliminary data.</text>
</comment>
<feature type="binding site" evidence="9">
    <location>
        <position position="164"/>
    </location>
    <ligand>
        <name>(S)-2,3,4,5-tetrahydrodipicolinate</name>
        <dbReference type="ChEBI" id="CHEBI:16845"/>
    </ligand>
</feature>
<feature type="domain" description="Dihydrodipicolinate reductase C-terminal" evidence="12">
    <location>
        <begin position="135"/>
        <end position="270"/>
    </location>
</feature>
<sequence length="275" mass="29617">MLVCSVSGVALNKEKRGKNNMIRAIMSGCNGKMGQVITGICKEDAEIEIVAGIDLYDGIKNDYPVFPNISVCDVAADVIIDFSNAKAVDDLLVYSVDKQIPVVLCTTGLSEEQLKKVDEASKKVAVLKSANMSLGINMLMELLKQAATILAPAGFDMEIVEKHHNQKLDAPSGTALALADSMNEALDNAYTYTYDRSKERKKREKTEIGISAVRGGSIVGEHEVIFAGLDEVIEFKHTAYSRSVFAKGAVQAAKFLSGKPAGFYDMGDVIKATIA</sequence>
<evidence type="ECO:0000256" key="2">
    <source>
        <dbReference type="ARBA" id="ARBA00022490"/>
    </source>
</evidence>
<protein>
    <recommendedName>
        <fullName evidence="9 10">4-hydroxy-tetrahydrodipicolinate reductase</fullName>
        <shortName evidence="9">HTPA reductase</shortName>
        <ecNumber evidence="9 10">1.17.1.8</ecNumber>
    </recommendedName>
</protein>
<dbReference type="Gene3D" id="3.30.360.10">
    <property type="entry name" value="Dihydrodipicolinate Reductase, domain 2"/>
    <property type="match status" value="1"/>
</dbReference>
<dbReference type="GO" id="GO:0009089">
    <property type="term" value="P:lysine biosynthetic process via diaminopimelate"/>
    <property type="evidence" value="ECO:0007669"/>
    <property type="project" value="UniProtKB-UniRule"/>
</dbReference>
<evidence type="ECO:0000256" key="5">
    <source>
        <dbReference type="ARBA" id="ARBA00022915"/>
    </source>
</evidence>
<dbReference type="PANTHER" id="PTHR20836">
    <property type="entry name" value="DIHYDRODIPICOLINATE REDUCTASE"/>
    <property type="match status" value="1"/>
</dbReference>
<reference evidence="13 14" key="1">
    <citation type="submission" date="2018-08" db="EMBL/GenBank/DDBJ databases">
        <title>A genome reference for cultivated species of the human gut microbiota.</title>
        <authorList>
            <person name="Zou Y."/>
            <person name="Xue W."/>
            <person name="Luo G."/>
        </authorList>
    </citation>
    <scope>NUCLEOTIDE SEQUENCE [LARGE SCALE GENOMIC DNA]</scope>
    <source>
        <strain evidence="13 14">AM22-21LB</strain>
    </source>
</reference>
<dbReference type="HAMAP" id="MF_00102">
    <property type="entry name" value="DapB"/>
    <property type="match status" value="1"/>
</dbReference>
<dbReference type="Pfam" id="PF01113">
    <property type="entry name" value="DapB_N"/>
    <property type="match status" value="1"/>
</dbReference>
<dbReference type="InterPro" id="IPR022663">
    <property type="entry name" value="DapB_C"/>
</dbReference>
<dbReference type="GO" id="GO:0016726">
    <property type="term" value="F:oxidoreductase activity, acting on CH or CH2 groups, NAD or NADP as acceptor"/>
    <property type="evidence" value="ECO:0007669"/>
    <property type="project" value="UniProtKB-UniRule"/>
</dbReference>
<dbReference type="NCBIfam" id="TIGR00036">
    <property type="entry name" value="dapB"/>
    <property type="match status" value="1"/>
</dbReference>
<keyword evidence="7 9" id="KW-0520">NAD</keyword>
<dbReference type="PROSITE" id="PS01298">
    <property type="entry name" value="DAPB"/>
    <property type="match status" value="1"/>
</dbReference>
<dbReference type="Proteomes" id="UP000284051">
    <property type="component" value="Unassembled WGS sequence"/>
</dbReference>
<evidence type="ECO:0000259" key="11">
    <source>
        <dbReference type="Pfam" id="PF01113"/>
    </source>
</evidence>
<evidence type="ECO:0000256" key="8">
    <source>
        <dbReference type="ARBA" id="ARBA00023154"/>
    </source>
</evidence>
<comment type="pathway">
    <text evidence="9">Amino-acid biosynthesis; L-lysine biosynthesis via DAP pathway; (S)-tetrahydrodipicolinate from L-aspartate: step 4/4.</text>
</comment>
<comment type="subunit">
    <text evidence="9">Homotetramer.</text>
</comment>
<feature type="binding site" evidence="9">
    <location>
        <begin position="129"/>
        <end position="132"/>
    </location>
    <ligand>
        <name>NAD(+)</name>
        <dbReference type="ChEBI" id="CHEBI:57540"/>
    </ligand>
</feature>
<accession>A0A3R6FZ23</accession>
<dbReference type="CDD" id="cd02274">
    <property type="entry name" value="DHDPR_N"/>
    <property type="match status" value="1"/>
</dbReference>
<comment type="caution">
    <text evidence="9">Was originally thought to be a dihydrodipicolinate reductase (DHDPR), catalyzing the conversion of dihydrodipicolinate to tetrahydrodipicolinate. However, it was shown in E.coli that the substrate of the enzymatic reaction is not dihydrodipicolinate (DHDP) but in fact (2S,4S)-4-hydroxy-2,3,4,5-tetrahydrodipicolinic acid (HTPA), the product released by the DapA-catalyzed reaction.</text>
</comment>
<evidence type="ECO:0000256" key="3">
    <source>
        <dbReference type="ARBA" id="ARBA00022605"/>
    </source>
</evidence>
<dbReference type="InterPro" id="IPR022664">
    <property type="entry name" value="DapB_N_CS"/>
</dbReference>
<dbReference type="UniPathway" id="UPA00034">
    <property type="reaction ID" value="UER00018"/>
</dbReference>
<evidence type="ECO:0000313" key="14">
    <source>
        <dbReference type="Proteomes" id="UP000284051"/>
    </source>
</evidence>
<evidence type="ECO:0000256" key="4">
    <source>
        <dbReference type="ARBA" id="ARBA00022857"/>
    </source>
</evidence>
<dbReference type="Pfam" id="PF05173">
    <property type="entry name" value="DapB_C"/>
    <property type="match status" value="1"/>
</dbReference>
<comment type="catalytic activity">
    <reaction evidence="9">
        <text>(S)-2,3,4,5-tetrahydrodipicolinate + NAD(+) + H2O = (2S,4S)-4-hydroxy-2,3,4,5-tetrahydrodipicolinate + NADH + H(+)</text>
        <dbReference type="Rhea" id="RHEA:35323"/>
        <dbReference type="ChEBI" id="CHEBI:15377"/>
        <dbReference type="ChEBI" id="CHEBI:15378"/>
        <dbReference type="ChEBI" id="CHEBI:16845"/>
        <dbReference type="ChEBI" id="CHEBI:57540"/>
        <dbReference type="ChEBI" id="CHEBI:57945"/>
        <dbReference type="ChEBI" id="CHEBI:67139"/>
        <dbReference type="EC" id="1.17.1.8"/>
    </reaction>
</comment>
<dbReference type="PANTHER" id="PTHR20836:SF7">
    <property type="entry name" value="4-HYDROXY-TETRAHYDRODIPICOLINATE REDUCTASE"/>
    <property type="match status" value="1"/>
</dbReference>